<evidence type="ECO:0000256" key="1">
    <source>
        <dbReference type="SAM" id="MobiDB-lite"/>
    </source>
</evidence>
<feature type="region of interest" description="Disordered" evidence="1">
    <location>
        <begin position="38"/>
        <end position="107"/>
    </location>
</feature>
<evidence type="ECO:0008006" key="4">
    <source>
        <dbReference type="Google" id="ProtNLM"/>
    </source>
</evidence>
<name>A0ABV9EYR0_9SPHN</name>
<accession>A0ABV9EYR0</accession>
<feature type="compositionally biased region" description="Gly residues" evidence="1">
    <location>
        <begin position="46"/>
        <end position="107"/>
    </location>
</feature>
<comment type="caution">
    <text evidence="2">The sequence shown here is derived from an EMBL/GenBank/DDBJ whole genome shotgun (WGS) entry which is preliminary data.</text>
</comment>
<dbReference type="RefSeq" id="WP_380804602.1">
    <property type="nucleotide sequence ID" value="NZ_JBHSFZ010000021.1"/>
</dbReference>
<evidence type="ECO:0000313" key="3">
    <source>
        <dbReference type="Proteomes" id="UP001595957"/>
    </source>
</evidence>
<gene>
    <name evidence="2" type="ORF">ACFO3E_10680</name>
</gene>
<dbReference type="EMBL" id="JBHSFZ010000021">
    <property type="protein sequence ID" value="MFC4594648.1"/>
    <property type="molecule type" value="Genomic_DNA"/>
</dbReference>
<keyword evidence="3" id="KW-1185">Reference proteome</keyword>
<reference evidence="3" key="1">
    <citation type="journal article" date="2019" name="Int. J. Syst. Evol. Microbiol.">
        <title>The Global Catalogue of Microorganisms (GCM) 10K type strain sequencing project: providing services to taxonomists for standard genome sequencing and annotation.</title>
        <authorList>
            <consortium name="The Broad Institute Genomics Platform"/>
            <consortium name="The Broad Institute Genome Sequencing Center for Infectious Disease"/>
            <person name="Wu L."/>
            <person name="Ma J."/>
        </authorList>
    </citation>
    <scope>NUCLEOTIDE SEQUENCE [LARGE SCALE GENOMIC DNA]</scope>
    <source>
        <strain evidence="3">NBRC 103632</strain>
    </source>
</reference>
<evidence type="ECO:0000313" key="2">
    <source>
        <dbReference type="EMBL" id="MFC4594648.1"/>
    </source>
</evidence>
<dbReference type="Proteomes" id="UP001595957">
    <property type="component" value="Unassembled WGS sequence"/>
</dbReference>
<sequence length="381" mass="34471">MLEGHSYDRTSRRGAFLTLTACSAAMLLLSACESTGGTRFSSVGAGTPGSGSGGSVGGGGTGSSGGGTGTDGGADTGTGGAGTGGGTGTGGAGSGGSGSGSGSTGSGGTLGAALQQVSPVLVTAGNAVLGVSDGQGSVTTPIATAVPLLQPVTGTITRVLDDTGTVLVDAGQGRTLLLQGAQGVVGDLVSIDVGGQTVIQGLDGTPGAIGAGVLGSTQPVGTVASVGALNAGNTVLASVNGIADVQVTNVSAPTGGIATNLLDVALGGNQLIGTGSPAAIQANVLPGGLPTTGAGGTGGLLAPVESVVNGVTSTTSGLTSSAQQVGGEALAPIGVAVGATAGGTSAGAGATASPGGVLTPVTGTVSGTLNSLTGGLGLTNP</sequence>
<protein>
    <recommendedName>
        <fullName evidence="4">Bacterial collagen-like protein middle domain-containing protein</fullName>
    </recommendedName>
</protein>
<proteinExistence type="predicted"/>
<organism evidence="2 3">
    <name type="scientific">Sphingobium tyrosinilyticum</name>
    <dbReference type="NCBI Taxonomy" id="2715436"/>
    <lineage>
        <taxon>Bacteria</taxon>
        <taxon>Pseudomonadati</taxon>
        <taxon>Pseudomonadota</taxon>
        <taxon>Alphaproteobacteria</taxon>
        <taxon>Sphingomonadales</taxon>
        <taxon>Sphingomonadaceae</taxon>
        <taxon>Sphingobium</taxon>
    </lineage>
</organism>